<keyword evidence="1 2" id="KW-0597">Phosphoprotein</keyword>
<evidence type="ECO:0000259" key="3">
    <source>
        <dbReference type="PROSITE" id="PS50110"/>
    </source>
</evidence>
<dbReference type="Gene3D" id="3.40.50.2300">
    <property type="match status" value="1"/>
</dbReference>
<dbReference type="Proteomes" id="UP000177122">
    <property type="component" value="Unassembled WGS sequence"/>
</dbReference>
<name>A0A1G2CVQ2_9BACT</name>
<dbReference type="Pfam" id="PF00072">
    <property type="entry name" value="Response_reg"/>
    <property type="match status" value="1"/>
</dbReference>
<evidence type="ECO:0000256" key="1">
    <source>
        <dbReference type="ARBA" id="ARBA00022553"/>
    </source>
</evidence>
<dbReference type="AlphaFoldDB" id="A0A1G2CVQ2"/>
<dbReference type="InterPro" id="IPR011006">
    <property type="entry name" value="CheY-like_superfamily"/>
</dbReference>
<accession>A0A1G2CVQ2</accession>
<reference evidence="4 5" key="1">
    <citation type="journal article" date="2016" name="Nat. Commun.">
        <title>Thousands of microbial genomes shed light on interconnected biogeochemical processes in an aquifer system.</title>
        <authorList>
            <person name="Anantharaman K."/>
            <person name="Brown C.T."/>
            <person name="Hug L.A."/>
            <person name="Sharon I."/>
            <person name="Castelle C.J."/>
            <person name="Probst A.J."/>
            <person name="Thomas B.C."/>
            <person name="Singh A."/>
            <person name="Wilkins M.J."/>
            <person name="Karaoz U."/>
            <person name="Brodie E.L."/>
            <person name="Williams K.H."/>
            <person name="Hubbard S.S."/>
            <person name="Banfield J.F."/>
        </authorList>
    </citation>
    <scope>NUCLEOTIDE SEQUENCE [LARGE SCALE GENOMIC DNA]</scope>
</reference>
<dbReference type="EMBL" id="MHLI01000010">
    <property type="protein sequence ID" value="OGZ05489.1"/>
    <property type="molecule type" value="Genomic_DNA"/>
</dbReference>
<dbReference type="SMART" id="SM00448">
    <property type="entry name" value="REC"/>
    <property type="match status" value="1"/>
</dbReference>
<feature type="modified residue" description="4-aspartylphosphate" evidence="2">
    <location>
        <position position="54"/>
    </location>
</feature>
<dbReference type="PANTHER" id="PTHR44591">
    <property type="entry name" value="STRESS RESPONSE REGULATOR PROTEIN 1"/>
    <property type="match status" value="1"/>
</dbReference>
<organism evidence="4 5">
    <name type="scientific">Candidatus Lloydbacteria bacterium RIFCSPHIGHO2_01_FULL_49_22</name>
    <dbReference type="NCBI Taxonomy" id="1798658"/>
    <lineage>
        <taxon>Bacteria</taxon>
        <taxon>Candidatus Lloydiibacteriota</taxon>
    </lineage>
</organism>
<dbReference type="PROSITE" id="PS50110">
    <property type="entry name" value="RESPONSE_REGULATORY"/>
    <property type="match status" value="1"/>
</dbReference>
<sequence>MESKKVLSIEDDAFLSSLVSGKLVERGFSVVTASTGKDGLAKATLEHPDLILLDIMLPDMGGFEILEHLKNNPETKNIPVIILSNLGGRDEIEKGVSLGASSYLIKSNILPHEVAEMVQSQIASASHN</sequence>
<evidence type="ECO:0000313" key="4">
    <source>
        <dbReference type="EMBL" id="OGZ05489.1"/>
    </source>
</evidence>
<dbReference type="InterPro" id="IPR050595">
    <property type="entry name" value="Bact_response_regulator"/>
</dbReference>
<dbReference type="InterPro" id="IPR001789">
    <property type="entry name" value="Sig_transdc_resp-reg_receiver"/>
</dbReference>
<evidence type="ECO:0000256" key="2">
    <source>
        <dbReference type="PROSITE-ProRule" id="PRU00169"/>
    </source>
</evidence>
<proteinExistence type="predicted"/>
<dbReference type="GO" id="GO:0000160">
    <property type="term" value="P:phosphorelay signal transduction system"/>
    <property type="evidence" value="ECO:0007669"/>
    <property type="project" value="InterPro"/>
</dbReference>
<feature type="domain" description="Response regulatory" evidence="3">
    <location>
        <begin position="5"/>
        <end position="121"/>
    </location>
</feature>
<protein>
    <recommendedName>
        <fullName evidence="3">Response regulatory domain-containing protein</fullName>
    </recommendedName>
</protein>
<dbReference type="PANTHER" id="PTHR44591:SF3">
    <property type="entry name" value="RESPONSE REGULATORY DOMAIN-CONTAINING PROTEIN"/>
    <property type="match status" value="1"/>
</dbReference>
<gene>
    <name evidence="4" type="ORF">A2845_05750</name>
</gene>
<evidence type="ECO:0000313" key="5">
    <source>
        <dbReference type="Proteomes" id="UP000177122"/>
    </source>
</evidence>
<comment type="caution">
    <text evidence="4">The sequence shown here is derived from an EMBL/GenBank/DDBJ whole genome shotgun (WGS) entry which is preliminary data.</text>
</comment>
<dbReference type="SUPFAM" id="SSF52172">
    <property type="entry name" value="CheY-like"/>
    <property type="match status" value="1"/>
</dbReference>